<evidence type="ECO:0000256" key="3">
    <source>
        <dbReference type="SAM" id="SignalP"/>
    </source>
</evidence>
<keyword evidence="2" id="KW-0472">Membrane</keyword>
<keyword evidence="6" id="KW-1185">Reference proteome</keyword>
<reference evidence="5" key="1">
    <citation type="submission" date="2021-01" db="EMBL/GenBank/DDBJ databases">
        <title>Whole genome shotgun sequence of Actinoplanes rishiriensis NBRC 108556.</title>
        <authorList>
            <person name="Komaki H."/>
            <person name="Tamura T."/>
        </authorList>
    </citation>
    <scope>NUCLEOTIDE SEQUENCE</scope>
    <source>
        <strain evidence="5">NBRC 108556</strain>
    </source>
</reference>
<dbReference type="GO" id="GO:0006465">
    <property type="term" value="P:signal peptide processing"/>
    <property type="evidence" value="ECO:0007669"/>
    <property type="project" value="TreeGrafter"/>
</dbReference>
<evidence type="ECO:0000256" key="1">
    <source>
        <dbReference type="ARBA" id="ARBA00005801"/>
    </source>
</evidence>
<dbReference type="Gene3D" id="1.20.120.1220">
    <property type="match status" value="1"/>
</dbReference>
<keyword evidence="2" id="KW-1133">Transmembrane helix</keyword>
<feature type="chain" id="PRO_5037641056" description="Prepilin type IV endopeptidase peptidase domain-containing protein" evidence="3">
    <location>
        <begin position="30"/>
        <end position="222"/>
    </location>
</feature>
<comment type="similarity">
    <text evidence="1">Belongs to the peptidase A24 family.</text>
</comment>
<dbReference type="EMBL" id="BOMV01000007">
    <property type="protein sequence ID" value="GIE93884.1"/>
    <property type="molecule type" value="Genomic_DNA"/>
</dbReference>
<evidence type="ECO:0000313" key="6">
    <source>
        <dbReference type="Proteomes" id="UP000636960"/>
    </source>
</evidence>
<feature type="signal peptide" evidence="3">
    <location>
        <begin position="1"/>
        <end position="29"/>
    </location>
</feature>
<accession>A0A919JUP9</accession>
<keyword evidence="3" id="KW-0732">Signal</keyword>
<feature type="transmembrane region" description="Helical" evidence="2">
    <location>
        <begin position="129"/>
        <end position="150"/>
    </location>
</feature>
<dbReference type="InterPro" id="IPR000045">
    <property type="entry name" value="Prepilin_IV_endopep_pep"/>
</dbReference>
<organism evidence="5 6">
    <name type="scientific">Paractinoplanes rishiriensis</name>
    <dbReference type="NCBI Taxonomy" id="1050105"/>
    <lineage>
        <taxon>Bacteria</taxon>
        <taxon>Bacillati</taxon>
        <taxon>Actinomycetota</taxon>
        <taxon>Actinomycetes</taxon>
        <taxon>Micromonosporales</taxon>
        <taxon>Micromonosporaceae</taxon>
        <taxon>Paractinoplanes</taxon>
    </lineage>
</organism>
<dbReference type="InterPro" id="IPR050882">
    <property type="entry name" value="Prepilin_peptidase/N-MTase"/>
</dbReference>
<dbReference type="GO" id="GO:0004190">
    <property type="term" value="F:aspartic-type endopeptidase activity"/>
    <property type="evidence" value="ECO:0007669"/>
    <property type="project" value="InterPro"/>
</dbReference>
<evidence type="ECO:0000256" key="2">
    <source>
        <dbReference type="SAM" id="Phobius"/>
    </source>
</evidence>
<dbReference type="PANTHER" id="PTHR30487">
    <property type="entry name" value="TYPE 4 PREPILIN-LIKE PROTEINS LEADER PEPTIDE-PROCESSING ENZYME"/>
    <property type="match status" value="1"/>
</dbReference>
<dbReference type="Proteomes" id="UP000636960">
    <property type="component" value="Unassembled WGS sequence"/>
</dbReference>
<dbReference type="PANTHER" id="PTHR30487:SF0">
    <property type="entry name" value="PREPILIN LEADER PEPTIDASE_N-METHYLTRANSFERASE-RELATED"/>
    <property type="match status" value="1"/>
</dbReference>
<feature type="transmembrane region" description="Helical" evidence="2">
    <location>
        <begin position="98"/>
        <end position="117"/>
    </location>
</feature>
<comment type="caution">
    <text evidence="5">The sequence shown here is derived from an EMBL/GenBank/DDBJ whole genome shotgun (WGS) entry which is preliminary data.</text>
</comment>
<dbReference type="Pfam" id="PF01478">
    <property type="entry name" value="Peptidase_A24"/>
    <property type="match status" value="1"/>
</dbReference>
<gene>
    <name evidence="5" type="ORF">Ari01nite_13490</name>
</gene>
<proteinExistence type="inferred from homology"/>
<feature type="transmembrane region" description="Helical" evidence="2">
    <location>
        <begin position="48"/>
        <end position="67"/>
    </location>
</feature>
<feature type="transmembrane region" description="Helical" evidence="2">
    <location>
        <begin position="74"/>
        <end position="92"/>
    </location>
</feature>
<evidence type="ECO:0000259" key="4">
    <source>
        <dbReference type="Pfam" id="PF01478"/>
    </source>
</evidence>
<feature type="domain" description="Prepilin type IV endopeptidase peptidase" evidence="4">
    <location>
        <begin position="81"/>
        <end position="187"/>
    </location>
</feature>
<dbReference type="GO" id="GO:0005886">
    <property type="term" value="C:plasma membrane"/>
    <property type="evidence" value="ECO:0007669"/>
    <property type="project" value="TreeGrafter"/>
</dbReference>
<protein>
    <recommendedName>
        <fullName evidence="4">Prepilin type IV endopeptidase peptidase domain-containing protein</fullName>
    </recommendedName>
</protein>
<keyword evidence="2" id="KW-0812">Transmembrane</keyword>
<name>A0A919JUP9_9ACTN</name>
<evidence type="ECO:0000313" key="5">
    <source>
        <dbReference type="EMBL" id="GIE93884.1"/>
    </source>
</evidence>
<feature type="transmembrane region" description="Helical" evidence="2">
    <location>
        <begin position="170"/>
        <end position="193"/>
    </location>
</feature>
<dbReference type="AlphaFoldDB" id="A0A919JUP9"/>
<sequence>MADLAGPMAAVAAAGGFIAALPVAATAHAAPADGPVRLPPRWWSNNTPHLLTAIMAVTTAVIAYAVCLRVGWRISAPGYWLFSVLGVGLSYIDLRRHRLPHAMVGATWLTCAVLFTIESINDGRFTALAQAICSGLAVSAILLLVALVAPGQLGLGDVHFAGATAFTLGWLGWQVSATAILTALVAQWVLALVTVARSRDRSTKLPFGPVLFGASILATIFA</sequence>